<dbReference type="PROSITE" id="PS51819">
    <property type="entry name" value="VOC"/>
    <property type="match status" value="1"/>
</dbReference>
<organism evidence="2 3">
    <name type="scientific">Enterovibrio coralii</name>
    <dbReference type="NCBI Taxonomy" id="294935"/>
    <lineage>
        <taxon>Bacteria</taxon>
        <taxon>Pseudomonadati</taxon>
        <taxon>Pseudomonadota</taxon>
        <taxon>Gammaproteobacteria</taxon>
        <taxon>Vibrionales</taxon>
        <taxon>Vibrionaceae</taxon>
        <taxon>Enterovibrio</taxon>
    </lineage>
</organism>
<dbReference type="PANTHER" id="PTHR21366">
    <property type="entry name" value="GLYOXALASE FAMILY PROTEIN"/>
    <property type="match status" value="1"/>
</dbReference>
<dbReference type="InterPro" id="IPR004360">
    <property type="entry name" value="Glyas_Fos-R_dOase_dom"/>
</dbReference>
<reference evidence="2 3" key="1">
    <citation type="submission" date="2015-11" db="EMBL/GenBank/DDBJ databases">
        <title>Genomic Taxonomy of the Vibrionaceae.</title>
        <authorList>
            <person name="Gomez-Gil B."/>
            <person name="Enciso-Ibarra J."/>
        </authorList>
    </citation>
    <scope>NUCLEOTIDE SEQUENCE [LARGE SCALE GENOMIC DNA]</scope>
    <source>
        <strain evidence="2 3">CAIM 912</strain>
    </source>
</reference>
<dbReference type="InterPro" id="IPR037523">
    <property type="entry name" value="VOC_core"/>
</dbReference>
<dbReference type="SUPFAM" id="SSF54593">
    <property type="entry name" value="Glyoxalase/Bleomycin resistance protein/Dihydroxybiphenyl dioxygenase"/>
    <property type="match status" value="1"/>
</dbReference>
<evidence type="ECO:0000313" key="3">
    <source>
        <dbReference type="Proteomes" id="UP000070529"/>
    </source>
</evidence>
<dbReference type="AlphaFoldDB" id="A0A135IAU8"/>
<evidence type="ECO:0000313" key="2">
    <source>
        <dbReference type="EMBL" id="KXF82581.1"/>
    </source>
</evidence>
<dbReference type="EMBL" id="LNTY01000019">
    <property type="protein sequence ID" value="KXF82581.1"/>
    <property type="molecule type" value="Genomic_DNA"/>
</dbReference>
<dbReference type="Gene3D" id="3.10.180.10">
    <property type="entry name" value="2,3-Dihydroxybiphenyl 1,2-Dioxygenase, domain 1"/>
    <property type="match status" value="1"/>
</dbReference>
<dbReference type="STRING" id="294935.ATN88_24660"/>
<name>A0A135IAU8_9GAMM</name>
<dbReference type="GO" id="GO:0016829">
    <property type="term" value="F:lyase activity"/>
    <property type="evidence" value="ECO:0007669"/>
    <property type="project" value="UniProtKB-KW"/>
</dbReference>
<dbReference type="RefSeq" id="WP_067413095.1">
    <property type="nucleotide sequence ID" value="NZ_LNTY01000019.1"/>
</dbReference>
<comment type="caution">
    <text evidence="2">The sequence shown here is derived from an EMBL/GenBank/DDBJ whole genome shotgun (WGS) entry which is preliminary data.</text>
</comment>
<feature type="domain" description="VOC" evidence="1">
    <location>
        <begin position="6"/>
        <end position="133"/>
    </location>
</feature>
<keyword evidence="3" id="KW-1185">Reference proteome</keyword>
<dbReference type="PANTHER" id="PTHR21366:SF14">
    <property type="entry name" value="GLYOXALASE DOMAIN-CONTAINING PROTEIN 5"/>
    <property type="match status" value="1"/>
</dbReference>
<proteinExistence type="predicted"/>
<dbReference type="InterPro" id="IPR029068">
    <property type="entry name" value="Glyas_Bleomycin-R_OHBP_Dase"/>
</dbReference>
<dbReference type="OrthoDB" id="9812656at2"/>
<gene>
    <name evidence="2" type="ORF">ATN88_24660</name>
</gene>
<dbReference type="Pfam" id="PF00903">
    <property type="entry name" value="Glyoxalase"/>
    <property type="match status" value="1"/>
</dbReference>
<evidence type="ECO:0000259" key="1">
    <source>
        <dbReference type="PROSITE" id="PS51819"/>
    </source>
</evidence>
<protein>
    <submittedName>
        <fullName evidence="2">Lactoylglutathione lyase</fullName>
    </submittedName>
</protein>
<keyword evidence="2" id="KW-0456">Lyase</keyword>
<dbReference type="InterPro" id="IPR050383">
    <property type="entry name" value="GlyoxalaseI/FosfomycinResist"/>
</dbReference>
<dbReference type="Proteomes" id="UP000070529">
    <property type="component" value="Unassembled WGS sequence"/>
</dbReference>
<sequence length="136" mass="15120">MLNIIAIDHIVLRTANLKKMLAFYTKVLGCHIERETSPELGLTQLRAGNALIDVVDVQSTLGKMGGGEPSKSENNLDHFCLRISPISDESLLAHLKKWDVETSDFAERYGAEGFGRSLYIKDPDGNTVELKYAKQK</sequence>
<accession>A0A135IAU8</accession>